<gene>
    <name evidence="1" type="ORF">E1261_37630</name>
</gene>
<sequence>MPKLTDEQLGDLLRETFTDHADDLKSLPEATKRRRIAPALVAAAAVVTVLAGTVMNGSINTAQRPAPTAPPPAAARTVSEDAQIWSTVASMVIQAKAPQRGVALAAADVEISEVQRNDIAEAVGQGNKVSWVQLQPRHASPQKTTAYESCLKLDIPIVFLGKVVGKGRDREVRAGVSEGCGYKESALYRLEKQGNTWMVESVSNVTQSIPQGR</sequence>
<dbReference type="EMBL" id="SMKA01000284">
    <property type="protein sequence ID" value="TDC17151.1"/>
    <property type="molecule type" value="Genomic_DNA"/>
</dbReference>
<comment type="caution">
    <text evidence="1">The sequence shown here is derived from an EMBL/GenBank/DDBJ whole genome shotgun (WGS) entry which is preliminary data.</text>
</comment>
<evidence type="ECO:0000313" key="1">
    <source>
        <dbReference type="EMBL" id="TDC17151.1"/>
    </source>
</evidence>
<dbReference type="AlphaFoldDB" id="A0A4R4P433"/>
<name>A0A4R4P433_9ACTN</name>
<proteinExistence type="predicted"/>
<keyword evidence="2" id="KW-1185">Reference proteome</keyword>
<reference evidence="1 2" key="1">
    <citation type="submission" date="2019-03" db="EMBL/GenBank/DDBJ databases">
        <title>Draft genome sequences of novel Actinobacteria.</title>
        <authorList>
            <person name="Sahin N."/>
            <person name="Ay H."/>
            <person name="Saygin H."/>
        </authorList>
    </citation>
    <scope>NUCLEOTIDE SEQUENCE [LARGE SCALE GENOMIC DNA]</scope>
    <source>
        <strain evidence="1 2">JCM 30547</strain>
    </source>
</reference>
<dbReference type="RefSeq" id="WP_132414522.1">
    <property type="nucleotide sequence ID" value="NZ_SMKA01000284.1"/>
</dbReference>
<dbReference type="Proteomes" id="UP000295075">
    <property type="component" value="Unassembled WGS sequence"/>
</dbReference>
<dbReference type="OrthoDB" id="3831558at2"/>
<evidence type="ECO:0000313" key="2">
    <source>
        <dbReference type="Proteomes" id="UP000295075"/>
    </source>
</evidence>
<protein>
    <submittedName>
        <fullName evidence="1">Uncharacterized protein</fullName>
    </submittedName>
</protein>
<organism evidence="1 2">
    <name type="scientific">Kribbella albertanoniae</name>
    <dbReference type="NCBI Taxonomy" id="1266829"/>
    <lineage>
        <taxon>Bacteria</taxon>
        <taxon>Bacillati</taxon>
        <taxon>Actinomycetota</taxon>
        <taxon>Actinomycetes</taxon>
        <taxon>Propionibacteriales</taxon>
        <taxon>Kribbellaceae</taxon>
        <taxon>Kribbella</taxon>
    </lineage>
</organism>
<accession>A0A4R4P433</accession>